<evidence type="ECO:0000313" key="2">
    <source>
        <dbReference type="Proteomes" id="UP000694851"/>
    </source>
</evidence>
<dbReference type="GeneID" id="109383554"/>
<dbReference type="AlphaFoldDB" id="A0A8B7RF20"/>
<feature type="region of interest" description="Disordered" evidence="1">
    <location>
        <begin position="93"/>
        <end position="112"/>
    </location>
</feature>
<protein>
    <submittedName>
        <fullName evidence="3">Neuron-specific vesicular protein calcyon isoform X1</fullName>
    </submittedName>
</protein>
<dbReference type="KEGG" id="hai:109383554"/>
<keyword evidence="2" id="KW-1185">Reference proteome</keyword>
<reference evidence="3" key="1">
    <citation type="submission" date="2025-08" db="UniProtKB">
        <authorList>
            <consortium name="RefSeq"/>
        </authorList>
    </citation>
    <scope>IDENTIFICATION</scope>
    <source>
        <tissue evidence="3">Muscle</tissue>
    </source>
</reference>
<proteinExistence type="predicted"/>
<dbReference type="CTD" id="50632"/>
<dbReference type="Proteomes" id="UP000694851">
    <property type="component" value="Unplaced"/>
</dbReference>
<name>A0A8B7RF20_HIPAR</name>
<organism evidence="2 3">
    <name type="scientific">Hipposideros armiger</name>
    <name type="common">Great Himalayan leaf-nosed bat</name>
    <dbReference type="NCBI Taxonomy" id="186990"/>
    <lineage>
        <taxon>Eukaryota</taxon>
        <taxon>Metazoa</taxon>
        <taxon>Chordata</taxon>
        <taxon>Craniata</taxon>
        <taxon>Vertebrata</taxon>
        <taxon>Euteleostomi</taxon>
        <taxon>Mammalia</taxon>
        <taxon>Eutheria</taxon>
        <taxon>Laurasiatheria</taxon>
        <taxon>Chiroptera</taxon>
        <taxon>Yinpterochiroptera</taxon>
        <taxon>Rhinolophoidea</taxon>
        <taxon>Hipposideridae</taxon>
        <taxon>Hipposideros</taxon>
    </lineage>
</organism>
<sequence>MGPQAGAASVWGSAPPPPRPGCGCEASGTATFLRILVWGTSSCRSCPLEPPASGTIGGLRGESRCLDFQTGRGVQSYTDLTCCPDPLSSAELGRLGGGRTAGYQPPATVTAAPSLTRTPDARWTLVRAWERSLHRGSPDPLRHRSPQRVWSS</sequence>
<gene>
    <name evidence="3" type="primary">CALY</name>
</gene>
<dbReference type="RefSeq" id="XP_019499644.1">
    <property type="nucleotide sequence ID" value="XM_019644099.1"/>
</dbReference>
<accession>A0A8B7RF20</accession>
<evidence type="ECO:0000313" key="3">
    <source>
        <dbReference type="RefSeq" id="XP_019499644.1"/>
    </source>
</evidence>
<evidence type="ECO:0000256" key="1">
    <source>
        <dbReference type="SAM" id="MobiDB-lite"/>
    </source>
</evidence>
<feature type="region of interest" description="Disordered" evidence="1">
    <location>
        <begin position="1"/>
        <end position="20"/>
    </location>
</feature>